<dbReference type="EMBL" id="PP511379">
    <property type="protein sequence ID" value="XCD03671.1"/>
    <property type="molecule type" value="Genomic_DNA"/>
</dbReference>
<protein>
    <submittedName>
        <fullName evidence="1">Uncharacterized protein</fullName>
    </submittedName>
</protein>
<proteinExistence type="predicted"/>
<sequence length="62" mass="7238">MTIIAKEDTEQSDTSDRNKLAICPHCGQKLFEVEGIYYSGVFRHKCRRCKKYILVSVIDRED</sequence>
<name>A0AAU8AWY5_9CAUD</name>
<organism evidence="1">
    <name type="scientific">Dulem virus 40</name>
    <dbReference type="NCBI Taxonomy" id="3145758"/>
    <lineage>
        <taxon>Viruses</taxon>
        <taxon>Duplodnaviria</taxon>
        <taxon>Heunggongvirae</taxon>
        <taxon>Uroviricota</taxon>
        <taxon>Caudoviricetes</taxon>
    </lineage>
</organism>
<evidence type="ECO:0000313" key="1">
    <source>
        <dbReference type="EMBL" id="XCD03671.1"/>
    </source>
</evidence>
<reference evidence="1" key="1">
    <citation type="submission" date="2024-03" db="EMBL/GenBank/DDBJ databases">
        <title>Diverse circular DNA viruses in blood, oral, and fecal samples of captive lemurs.</title>
        <authorList>
            <person name="Paietta E.N."/>
            <person name="Kraberger S."/>
            <person name="Lund M.C."/>
            <person name="Custer J.M."/>
            <person name="Vargas K.M."/>
            <person name="Ehmke E.E."/>
            <person name="Yoder A.D."/>
            <person name="Varsani A."/>
        </authorList>
    </citation>
    <scope>NUCLEOTIDE SEQUENCE</scope>
    <source>
        <strain evidence="1">Duke_21_1</strain>
    </source>
</reference>
<accession>A0AAU8AWY5</accession>